<dbReference type="Pfam" id="PF13467">
    <property type="entry name" value="RHH_4"/>
    <property type="match status" value="1"/>
</dbReference>
<dbReference type="GO" id="GO:0016740">
    <property type="term" value="F:transferase activity"/>
    <property type="evidence" value="ECO:0007669"/>
    <property type="project" value="UniProtKB-KW"/>
</dbReference>
<dbReference type="Gene3D" id="1.10.3990.20">
    <property type="entry name" value="protein bp1543"/>
    <property type="match status" value="1"/>
</dbReference>
<sequence length="206" mass="22976">MCTIFSGQDPFNYTSSARSVRICGHVTSIRLENKFWEILERLAISQSKTLGQFISNLYIEAIDNKIDMKNFSSLLRVQGKGKNGGAVSYPVGKQSLLTYDGIPIFGLYQKHDNQVTVEYKEGGKLKKDAYTIRTSAIVNKYMDNRSLTDLQPVKPVKVAKGFEDRLYLVNTHTFTPQGSDLHWSGEKDKNAGLLDASPATGSLPFD</sequence>
<feature type="non-terminal residue" evidence="2">
    <location>
        <position position="206"/>
    </location>
</feature>
<dbReference type="InterPro" id="IPR038268">
    <property type="entry name" value="RHH_sf"/>
</dbReference>
<organism evidence="2">
    <name type="scientific">Edwardsiella tarda</name>
    <dbReference type="NCBI Taxonomy" id="636"/>
    <lineage>
        <taxon>Bacteria</taxon>
        <taxon>Pseudomonadati</taxon>
        <taxon>Pseudomonadota</taxon>
        <taxon>Gammaproteobacteria</taxon>
        <taxon>Enterobacterales</taxon>
        <taxon>Hafniaceae</taxon>
        <taxon>Edwardsiella</taxon>
    </lineage>
</organism>
<feature type="domain" description="Ribbon-helix-helix" evidence="1">
    <location>
        <begin position="17"/>
        <end position="77"/>
    </location>
</feature>
<reference evidence="2" key="1">
    <citation type="journal article" date="2001" name="Microbiology">
        <title>Edwardsiella tarda mutants defective in siderophore production, motility, serum resistance and catalase activity.</title>
        <authorList>
            <person name="Mathew J.A."/>
            <person name="Tan Y.P."/>
            <person name="Srinivasa Rao P.S."/>
            <person name="Lim T.M."/>
            <person name="Leung K.Y."/>
        </authorList>
    </citation>
    <scope>NUCLEOTIDE SEQUENCE</scope>
    <source>
        <strain evidence="2">PPD130/91</strain>
    </source>
</reference>
<proteinExistence type="predicted"/>
<dbReference type="InterPro" id="IPR027373">
    <property type="entry name" value="RHH_dom"/>
</dbReference>
<dbReference type="EMBL" id="AF324343">
    <property type="protein sequence ID" value="AAK12109.1"/>
    <property type="molecule type" value="Genomic_DNA"/>
</dbReference>
<keyword evidence="2" id="KW-0808">Transferase</keyword>
<accession>Q9AML1</accession>
<protein>
    <submittedName>
        <fullName evidence="2">Arylsulfate sulfotransferase</fullName>
    </submittedName>
</protein>
<name>Q9AML1_EDWTA</name>
<dbReference type="AlphaFoldDB" id="Q9AML1"/>
<evidence type="ECO:0000313" key="2">
    <source>
        <dbReference type="EMBL" id="AAK12109.1"/>
    </source>
</evidence>
<evidence type="ECO:0000259" key="1">
    <source>
        <dbReference type="Pfam" id="PF13467"/>
    </source>
</evidence>